<protein>
    <submittedName>
        <fullName evidence="1">Uncharacterized protein</fullName>
    </submittedName>
</protein>
<accession>A0A0F8WCU1</accession>
<proteinExistence type="predicted"/>
<name>A0A0F8WCU1_9ZZZZ</name>
<comment type="caution">
    <text evidence="1">The sequence shown here is derived from an EMBL/GenBank/DDBJ whole genome shotgun (WGS) entry which is preliminary data.</text>
</comment>
<sequence length="130" mass="14713">MAELRQHRDISEKVFGLILSGELDPQDVESEMMVYPYNAAIMDWPESNMAQLMTVYGAEAIHAATEAAKTTNGVSPEQYVGELRRVYKNFKVVNVMHINQRKIEKNEAIDVDQIKKVLDEQADDTVDPVS</sequence>
<organism evidence="1">
    <name type="scientific">marine sediment metagenome</name>
    <dbReference type="NCBI Taxonomy" id="412755"/>
    <lineage>
        <taxon>unclassified sequences</taxon>
        <taxon>metagenomes</taxon>
        <taxon>ecological metagenomes</taxon>
    </lineage>
</organism>
<dbReference type="EMBL" id="LAZR01065881">
    <property type="protein sequence ID" value="KKK54667.1"/>
    <property type="molecule type" value="Genomic_DNA"/>
</dbReference>
<feature type="non-terminal residue" evidence="1">
    <location>
        <position position="130"/>
    </location>
</feature>
<evidence type="ECO:0000313" key="1">
    <source>
        <dbReference type="EMBL" id="KKK54667.1"/>
    </source>
</evidence>
<dbReference type="AlphaFoldDB" id="A0A0F8WCU1"/>
<gene>
    <name evidence="1" type="ORF">LCGC14_3082410</name>
</gene>
<reference evidence="1" key="1">
    <citation type="journal article" date="2015" name="Nature">
        <title>Complex archaea that bridge the gap between prokaryotes and eukaryotes.</title>
        <authorList>
            <person name="Spang A."/>
            <person name="Saw J.H."/>
            <person name="Jorgensen S.L."/>
            <person name="Zaremba-Niedzwiedzka K."/>
            <person name="Martijn J."/>
            <person name="Lind A.E."/>
            <person name="van Eijk R."/>
            <person name="Schleper C."/>
            <person name="Guy L."/>
            <person name="Ettema T.J."/>
        </authorList>
    </citation>
    <scope>NUCLEOTIDE SEQUENCE</scope>
</reference>